<keyword evidence="1" id="KW-0732">Signal</keyword>
<name>A0A813DT38_POLGL</name>
<organism evidence="2 3">
    <name type="scientific">Polarella glacialis</name>
    <name type="common">Dinoflagellate</name>
    <dbReference type="NCBI Taxonomy" id="89957"/>
    <lineage>
        <taxon>Eukaryota</taxon>
        <taxon>Sar</taxon>
        <taxon>Alveolata</taxon>
        <taxon>Dinophyceae</taxon>
        <taxon>Suessiales</taxon>
        <taxon>Suessiaceae</taxon>
        <taxon>Polarella</taxon>
    </lineage>
</organism>
<dbReference type="AlphaFoldDB" id="A0A813DT38"/>
<comment type="caution">
    <text evidence="2">The sequence shown here is derived from an EMBL/GenBank/DDBJ whole genome shotgun (WGS) entry which is preliminary data.</text>
</comment>
<evidence type="ECO:0000256" key="1">
    <source>
        <dbReference type="SAM" id="SignalP"/>
    </source>
</evidence>
<proteinExistence type="predicted"/>
<evidence type="ECO:0000313" key="3">
    <source>
        <dbReference type="Proteomes" id="UP000654075"/>
    </source>
</evidence>
<reference evidence="2" key="1">
    <citation type="submission" date="2021-02" db="EMBL/GenBank/DDBJ databases">
        <authorList>
            <person name="Dougan E. K."/>
            <person name="Rhodes N."/>
            <person name="Thang M."/>
            <person name="Chan C."/>
        </authorList>
    </citation>
    <scope>NUCLEOTIDE SEQUENCE</scope>
</reference>
<dbReference type="EMBL" id="CAJNNV010005699">
    <property type="protein sequence ID" value="CAE8592462.1"/>
    <property type="molecule type" value="Genomic_DNA"/>
</dbReference>
<protein>
    <submittedName>
        <fullName evidence="2">Uncharacterized protein</fullName>
    </submittedName>
</protein>
<feature type="chain" id="PRO_5032314152" evidence="1">
    <location>
        <begin position="21"/>
        <end position="117"/>
    </location>
</feature>
<accession>A0A813DT38</accession>
<sequence length="117" mass="12571">MLFVELLVLSLAVDVAVVCSLCCYCVAVVVACCVTCCCCCCSCSLCASSDSTLLAGGPAYFPLRSLCFALVFSPRGAKHSKTCCCCYCWLFCEEFARISWLALLLLMASRRLASTVL</sequence>
<evidence type="ECO:0000313" key="2">
    <source>
        <dbReference type="EMBL" id="CAE8592462.1"/>
    </source>
</evidence>
<feature type="signal peptide" evidence="1">
    <location>
        <begin position="1"/>
        <end position="20"/>
    </location>
</feature>
<dbReference type="Proteomes" id="UP000654075">
    <property type="component" value="Unassembled WGS sequence"/>
</dbReference>
<keyword evidence="3" id="KW-1185">Reference proteome</keyword>
<gene>
    <name evidence="2" type="ORF">PGLA1383_LOCUS11116</name>
</gene>